<evidence type="ECO:0000256" key="1">
    <source>
        <dbReference type="ARBA" id="ARBA00004141"/>
    </source>
</evidence>
<evidence type="ECO:0000256" key="4">
    <source>
        <dbReference type="ARBA" id="ARBA00022989"/>
    </source>
</evidence>
<keyword evidence="9" id="KW-1185">Reference proteome</keyword>
<dbReference type="CDD" id="cd01116">
    <property type="entry name" value="P_permease"/>
    <property type="match status" value="1"/>
</dbReference>
<dbReference type="AlphaFoldDB" id="A0AAV4VJG7"/>
<feature type="transmembrane region" description="Helical" evidence="6">
    <location>
        <begin position="433"/>
        <end position="452"/>
    </location>
</feature>
<gene>
    <name evidence="8" type="primary">OCA2</name>
    <name evidence="8" type="ORF">CDAR_82161</name>
</gene>
<evidence type="ECO:0000256" key="5">
    <source>
        <dbReference type="ARBA" id="ARBA00023136"/>
    </source>
</evidence>
<feature type="transmembrane region" description="Helical" evidence="6">
    <location>
        <begin position="640"/>
        <end position="661"/>
    </location>
</feature>
<reference evidence="8 9" key="1">
    <citation type="submission" date="2021-06" db="EMBL/GenBank/DDBJ databases">
        <title>Caerostris darwini draft genome.</title>
        <authorList>
            <person name="Kono N."/>
            <person name="Arakawa K."/>
        </authorList>
    </citation>
    <scope>NUCLEOTIDE SEQUENCE [LARGE SCALE GENOMIC DNA]</scope>
</reference>
<evidence type="ECO:0000259" key="7">
    <source>
        <dbReference type="Pfam" id="PF03600"/>
    </source>
</evidence>
<evidence type="ECO:0000256" key="3">
    <source>
        <dbReference type="ARBA" id="ARBA00022692"/>
    </source>
</evidence>
<keyword evidence="3 6" id="KW-0812">Transmembrane</keyword>
<feature type="transmembrane region" description="Helical" evidence="6">
    <location>
        <begin position="251"/>
        <end position="272"/>
    </location>
</feature>
<keyword evidence="5 6" id="KW-0472">Membrane</keyword>
<evidence type="ECO:0000256" key="2">
    <source>
        <dbReference type="ARBA" id="ARBA00022448"/>
    </source>
</evidence>
<dbReference type="Pfam" id="PF03600">
    <property type="entry name" value="CitMHS"/>
    <property type="match status" value="1"/>
</dbReference>
<comment type="caution">
    <text evidence="8">The sequence shown here is derived from an EMBL/GenBank/DDBJ whole genome shotgun (WGS) entry which is preliminary data.</text>
</comment>
<feature type="transmembrane region" description="Helical" evidence="6">
    <location>
        <begin position="100"/>
        <end position="117"/>
    </location>
</feature>
<organism evidence="8 9">
    <name type="scientific">Caerostris darwini</name>
    <dbReference type="NCBI Taxonomy" id="1538125"/>
    <lineage>
        <taxon>Eukaryota</taxon>
        <taxon>Metazoa</taxon>
        <taxon>Ecdysozoa</taxon>
        <taxon>Arthropoda</taxon>
        <taxon>Chelicerata</taxon>
        <taxon>Arachnida</taxon>
        <taxon>Araneae</taxon>
        <taxon>Araneomorphae</taxon>
        <taxon>Entelegynae</taxon>
        <taxon>Araneoidea</taxon>
        <taxon>Araneidae</taxon>
        <taxon>Caerostris</taxon>
    </lineage>
</organism>
<dbReference type="InterPro" id="IPR051475">
    <property type="entry name" value="Diverse_Ion_Transporter"/>
</dbReference>
<dbReference type="Proteomes" id="UP001054837">
    <property type="component" value="Unassembled WGS sequence"/>
</dbReference>
<feature type="transmembrane region" description="Helical" evidence="6">
    <location>
        <begin position="601"/>
        <end position="620"/>
    </location>
</feature>
<comment type="subcellular location">
    <subcellularLocation>
        <location evidence="1">Membrane</location>
        <topology evidence="1">Multi-pass membrane protein</topology>
    </subcellularLocation>
</comment>
<dbReference type="InterPro" id="IPR004680">
    <property type="entry name" value="Cit_transptr-like_dom"/>
</dbReference>
<name>A0AAV4VJG7_9ARAC</name>
<feature type="domain" description="Citrate transporter-like" evidence="7">
    <location>
        <begin position="267"/>
        <end position="697"/>
    </location>
</feature>
<feature type="transmembrane region" description="Helical" evidence="6">
    <location>
        <begin position="545"/>
        <end position="562"/>
    </location>
</feature>
<feature type="transmembrane region" description="Helical" evidence="6">
    <location>
        <begin position="568"/>
        <end position="589"/>
    </location>
</feature>
<dbReference type="EMBL" id="BPLQ01013063">
    <property type="protein sequence ID" value="GIY69585.1"/>
    <property type="molecule type" value="Genomic_DNA"/>
</dbReference>
<keyword evidence="4 6" id="KW-1133">Transmembrane helix</keyword>
<dbReference type="PANTHER" id="PTHR43568">
    <property type="entry name" value="P PROTEIN"/>
    <property type="match status" value="1"/>
</dbReference>
<keyword evidence="2" id="KW-0813">Transport</keyword>
<evidence type="ECO:0000313" key="8">
    <source>
        <dbReference type="EMBL" id="GIY69585.1"/>
    </source>
</evidence>
<dbReference type="GO" id="GO:0016020">
    <property type="term" value="C:membrane"/>
    <property type="evidence" value="ECO:0007669"/>
    <property type="project" value="UniProtKB-SubCell"/>
</dbReference>
<feature type="transmembrane region" description="Helical" evidence="6">
    <location>
        <begin position="279"/>
        <end position="296"/>
    </location>
</feature>
<feature type="transmembrane region" description="Helical" evidence="6">
    <location>
        <begin position="316"/>
        <end position="340"/>
    </location>
</feature>
<protein>
    <submittedName>
        <fullName evidence="8">P protein</fullName>
    </submittedName>
</protein>
<sequence>MWALSALWSSSSRVGYKSDNCVPSSFNAALNMQRLIPDSPIRVRKMTNGTSEDTPLLFVSQEENSYALPQRENGVLQSMSVDVSHEEGAKASGVMKKFKLLLLCVVMLFCVVSLSFIKVYDNNWNTIAITRKKPFYINVTGDILFDKETIHLRAKGPFLPGKYYDITGDFVTFSVEKNFQNGTYQKISKDWSLLLSTNTRDFEIDTTIQEHDFSLESYEMSESKAYRLTVATNKKRDFVSMSVDVSVRPKLAVGHIILALCILIGLYTMIIFELVHQTLAAMIGATVAIACLALLGERPSSVEILTWMDVETMQLLFGMMVLVSILSETGFFDYVAVLTYRLARGKVWPLITSLCLVTAILSAFLDNVTTILLMSTVAIRLCETMNIDPKHMLIAMVIFSNIGGAMTPIGDPPNIIIISNRKIQSAGIGFIDFTMHMAPAVVLCLLATYAYVRFISYRDVSTLRFTEPAEIVEQRREIEMWKRRCHSLSGFSREDEDVRDILHHKISKLEMSLKNKLRYDKISDVDFEENLQELSKTFKLRNIPLLVKSGIVIGIVILFFFLESVVNLKLSIGWIAILGAIFLLVLGDFDELDSVLSRVEWSTLLFFGGLFVVMEALTRLDLVWYIVHMTEEAINSVDESHRLVVAIVIVLWISALSSSFIDNIPFTTVMVQVVADIANSEDMKLPMKPLVFALALGACFGGGNRLSNHAYHHHDINRLSDAMPRMAWME</sequence>
<evidence type="ECO:0000313" key="9">
    <source>
        <dbReference type="Proteomes" id="UP001054837"/>
    </source>
</evidence>
<dbReference type="PANTHER" id="PTHR43568:SF1">
    <property type="entry name" value="P PROTEIN"/>
    <property type="match status" value="1"/>
</dbReference>
<accession>A0AAV4VJG7</accession>
<evidence type="ECO:0000256" key="6">
    <source>
        <dbReference type="SAM" id="Phobius"/>
    </source>
</evidence>
<proteinExistence type="predicted"/>
<dbReference type="GO" id="GO:0055085">
    <property type="term" value="P:transmembrane transport"/>
    <property type="evidence" value="ECO:0007669"/>
    <property type="project" value="InterPro"/>
</dbReference>